<organism evidence="2 3">
    <name type="scientific">Candidatus Entotheonella gemina</name>
    <dbReference type="NCBI Taxonomy" id="1429439"/>
    <lineage>
        <taxon>Bacteria</taxon>
        <taxon>Pseudomonadati</taxon>
        <taxon>Nitrospinota/Tectimicrobiota group</taxon>
        <taxon>Candidatus Tectimicrobiota</taxon>
        <taxon>Candidatus Entotheonellia</taxon>
        <taxon>Candidatus Entotheonellales</taxon>
        <taxon>Candidatus Entotheonellaceae</taxon>
        <taxon>Candidatus Entotheonella</taxon>
    </lineage>
</organism>
<proteinExistence type="predicted"/>
<keyword evidence="3" id="KW-1185">Reference proteome</keyword>
<comment type="caution">
    <text evidence="2">The sequence shown here is derived from an EMBL/GenBank/DDBJ whole genome shotgun (WGS) entry which is preliminary data.</text>
</comment>
<evidence type="ECO:0000313" key="3">
    <source>
        <dbReference type="Proteomes" id="UP000019140"/>
    </source>
</evidence>
<dbReference type="HOGENOM" id="CLU_1764654_0_0_7"/>
<name>W4LGT6_9BACT</name>
<protein>
    <submittedName>
        <fullName evidence="2">Uncharacterized protein</fullName>
    </submittedName>
</protein>
<feature type="region of interest" description="Disordered" evidence="1">
    <location>
        <begin position="1"/>
        <end position="21"/>
    </location>
</feature>
<gene>
    <name evidence="2" type="ORF">ETSY2_46180</name>
</gene>
<evidence type="ECO:0000313" key="2">
    <source>
        <dbReference type="EMBL" id="ETW96556.1"/>
    </source>
</evidence>
<dbReference type="EMBL" id="AZHX01002167">
    <property type="protein sequence ID" value="ETW96556.1"/>
    <property type="molecule type" value="Genomic_DNA"/>
</dbReference>
<dbReference type="Proteomes" id="UP000019140">
    <property type="component" value="Unassembled WGS sequence"/>
</dbReference>
<feature type="compositionally biased region" description="Basic residues" evidence="1">
    <location>
        <begin position="1"/>
        <end position="20"/>
    </location>
</feature>
<evidence type="ECO:0000256" key="1">
    <source>
        <dbReference type="SAM" id="MobiDB-lite"/>
    </source>
</evidence>
<dbReference type="AlphaFoldDB" id="W4LGT6"/>
<reference evidence="2 3" key="1">
    <citation type="journal article" date="2014" name="Nature">
        <title>An environmental bacterial taxon with a large and distinct metabolic repertoire.</title>
        <authorList>
            <person name="Wilson M.C."/>
            <person name="Mori T."/>
            <person name="Ruckert C."/>
            <person name="Uria A.R."/>
            <person name="Helf M.J."/>
            <person name="Takada K."/>
            <person name="Gernert C."/>
            <person name="Steffens U.A."/>
            <person name="Heycke N."/>
            <person name="Schmitt S."/>
            <person name="Rinke C."/>
            <person name="Helfrich E.J."/>
            <person name="Brachmann A.O."/>
            <person name="Gurgui C."/>
            <person name="Wakimoto T."/>
            <person name="Kracht M."/>
            <person name="Crusemann M."/>
            <person name="Hentschel U."/>
            <person name="Abe I."/>
            <person name="Matsunaga S."/>
            <person name="Kalinowski J."/>
            <person name="Takeyama H."/>
            <person name="Piel J."/>
        </authorList>
    </citation>
    <scope>NUCLEOTIDE SEQUENCE [LARGE SCALE GENOMIC DNA]</scope>
    <source>
        <strain evidence="3">TSY2</strain>
    </source>
</reference>
<accession>W4LGT6</accession>
<sequence>MSERRRRRGKGGGGKGRRTGKGFMDAALDAYVRHLALEKWREVLDRQEALGESLPEAAQASGHFAGCGPYQDIWERWWRDEVVAVQETPDTSLFGCIEAAVQGALKEEIGTRKERGDAPLEDGLAYKMFIDRAMGRLFAEEAGSLEEL</sequence>